<reference evidence="2 3" key="2">
    <citation type="journal article" date="2011" name="PLoS Genet.">
        <title>Caenorhabditis briggsae recombinant inbred line genotypes reveal inter-strain incompatibility and the evolution of recombination.</title>
        <authorList>
            <person name="Ross J.A."/>
            <person name="Koboldt D.C."/>
            <person name="Staisch J.E."/>
            <person name="Chamberlin H.M."/>
            <person name="Gupta B.P."/>
            <person name="Miller R.D."/>
            <person name="Baird S.E."/>
            <person name="Haag E.S."/>
        </authorList>
    </citation>
    <scope>NUCLEOTIDE SEQUENCE [LARGE SCALE GENOMIC DNA]</scope>
    <source>
        <strain evidence="2 3">AF16</strain>
    </source>
</reference>
<evidence type="ECO:0000256" key="1">
    <source>
        <dbReference type="SAM" id="MobiDB-lite"/>
    </source>
</evidence>
<sequence>MERRFSSRLLWDPGEGSGPPGIRTSGNPEIRESGHPGIRTSGNPGFLDSGHPEIRNSGHPGIRESRIPGFRESGNPDIREFGIPDIRGSGNPDIRESGMPEIRESGDPRNRASRTQANIFAIDIFLISFTGAKKKLVEIGQEGYSQGIATSRAIISVPITDIKKQIEEVLNAFVDILTYIDESENEPHP</sequence>
<dbReference type="InParanoid" id="A8XZF5"/>
<evidence type="ECO:0000313" key="3">
    <source>
        <dbReference type="Proteomes" id="UP000008549"/>
    </source>
</evidence>
<feature type="compositionally biased region" description="Basic and acidic residues" evidence="1">
    <location>
        <begin position="50"/>
        <end position="66"/>
    </location>
</feature>
<dbReference type="PANTHER" id="PTHR13884:SF9">
    <property type="entry name" value="PROTEIN CBG13449"/>
    <property type="match status" value="1"/>
</dbReference>
<dbReference type="Proteomes" id="UP000008549">
    <property type="component" value="Unassembled WGS sequence"/>
</dbReference>
<evidence type="ECO:0000313" key="2">
    <source>
        <dbReference type="EMBL" id="CAP38082.1"/>
    </source>
</evidence>
<dbReference type="HOGENOM" id="CLU_1435630_0_0_1"/>
<dbReference type="EMBL" id="HE600975">
    <property type="protein sequence ID" value="CAP38082.1"/>
    <property type="molecule type" value="Genomic_DNA"/>
</dbReference>
<proteinExistence type="predicted"/>
<feature type="compositionally biased region" description="Basic and acidic residues" evidence="1">
    <location>
        <begin position="93"/>
        <end position="110"/>
    </location>
</feature>
<accession>A8XZF5</accession>
<dbReference type="RefSeq" id="XP_002642743.1">
    <property type="nucleotide sequence ID" value="XM_002642697.1"/>
</dbReference>
<protein>
    <submittedName>
        <fullName evidence="2">Protein CBG21125</fullName>
    </submittedName>
</protein>
<dbReference type="CTD" id="8584737"/>
<keyword evidence="3" id="KW-1185">Reference proteome</keyword>
<dbReference type="GeneID" id="8584737"/>
<dbReference type="KEGG" id="cbr:CBG_21125"/>
<gene>
    <name evidence="2" type="ORF">CBG21125</name>
    <name evidence="2" type="ORF">CBG_21125</name>
</gene>
<organism evidence="2 3">
    <name type="scientific">Caenorhabditis briggsae</name>
    <dbReference type="NCBI Taxonomy" id="6238"/>
    <lineage>
        <taxon>Eukaryota</taxon>
        <taxon>Metazoa</taxon>
        <taxon>Ecdysozoa</taxon>
        <taxon>Nematoda</taxon>
        <taxon>Chromadorea</taxon>
        <taxon>Rhabditida</taxon>
        <taxon>Rhabditina</taxon>
        <taxon>Rhabditomorpha</taxon>
        <taxon>Rhabditoidea</taxon>
        <taxon>Rhabditidae</taxon>
        <taxon>Peloderinae</taxon>
        <taxon>Caenorhabditis</taxon>
    </lineage>
</organism>
<feature type="region of interest" description="Disordered" evidence="1">
    <location>
        <begin position="1"/>
        <end position="112"/>
    </location>
</feature>
<dbReference type="AlphaFoldDB" id="A8XZF5"/>
<name>A8XZF5_CAEBR</name>
<dbReference type="InterPro" id="IPR053236">
    <property type="entry name" value="Cornifin"/>
</dbReference>
<dbReference type="PANTHER" id="PTHR13884">
    <property type="entry name" value="DUF853 DOMAIN-CONTAINING PROTEIN"/>
    <property type="match status" value="1"/>
</dbReference>
<reference evidence="2 3" key="1">
    <citation type="journal article" date="2003" name="PLoS Biol.">
        <title>The genome sequence of Caenorhabditis briggsae: a platform for comparative genomics.</title>
        <authorList>
            <person name="Stein L.D."/>
            <person name="Bao Z."/>
            <person name="Blasiar D."/>
            <person name="Blumenthal T."/>
            <person name="Brent M.R."/>
            <person name="Chen N."/>
            <person name="Chinwalla A."/>
            <person name="Clarke L."/>
            <person name="Clee C."/>
            <person name="Coghlan A."/>
            <person name="Coulson A."/>
            <person name="D'Eustachio P."/>
            <person name="Fitch D.H."/>
            <person name="Fulton L.A."/>
            <person name="Fulton R.E."/>
            <person name="Griffiths-Jones S."/>
            <person name="Harris T.W."/>
            <person name="Hillier L.W."/>
            <person name="Kamath R."/>
            <person name="Kuwabara P.E."/>
            <person name="Mardis E.R."/>
            <person name="Marra M.A."/>
            <person name="Miner T.L."/>
            <person name="Minx P."/>
            <person name="Mullikin J.C."/>
            <person name="Plumb R.W."/>
            <person name="Rogers J."/>
            <person name="Schein J.E."/>
            <person name="Sohrmann M."/>
            <person name="Spieth J."/>
            <person name="Stajich J.E."/>
            <person name="Wei C."/>
            <person name="Willey D."/>
            <person name="Wilson R.K."/>
            <person name="Durbin R."/>
            <person name="Waterston R.H."/>
        </authorList>
    </citation>
    <scope>NUCLEOTIDE SEQUENCE [LARGE SCALE GENOMIC DNA]</scope>
    <source>
        <strain evidence="2 3">AF16</strain>
    </source>
</reference>